<feature type="region of interest" description="Disordered" evidence="1">
    <location>
        <begin position="56"/>
        <end position="95"/>
    </location>
</feature>
<accession>A0A314XLV1</accession>
<comment type="caution">
    <text evidence="2">The sequence shown here is derived from an EMBL/GenBank/DDBJ whole genome shotgun (WGS) entry which is preliminary data.</text>
</comment>
<organism evidence="2 3">
    <name type="scientific">Prunus yedoensis var. nudiflora</name>
    <dbReference type="NCBI Taxonomy" id="2094558"/>
    <lineage>
        <taxon>Eukaryota</taxon>
        <taxon>Viridiplantae</taxon>
        <taxon>Streptophyta</taxon>
        <taxon>Embryophyta</taxon>
        <taxon>Tracheophyta</taxon>
        <taxon>Spermatophyta</taxon>
        <taxon>Magnoliopsida</taxon>
        <taxon>eudicotyledons</taxon>
        <taxon>Gunneridae</taxon>
        <taxon>Pentapetalae</taxon>
        <taxon>rosids</taxon>
        <taxon>fabids</taxon>
        <taxon>Rosales</taxon>
        <taxon>Rosaceae</taxon>
        <taxon>Amygdaloideae</taxon>
        <taxon>Amygdaleae</taxon>
        <taxon>Prunus</taxon>
    </lineage>
</organism>
<protein>
    <submittedName>
        <fullName evidence="2">Uncharacterized protein</fullName>
    </submittedName>
</protein>
<reference evidence="2 3" key="1">
    <citation type="submission" date="2018-02" db="EMBL/GenBank/DDBJ databases">
        <title>Draft genome of wild Prunus yedoensis var. nudiflora.</title>
        <authorList>
            <person name="Baek S."/>
            <person name="Kim J.-H."/>
            <person name="Choi K."/>
            <person name="Kim G.-B."/>
            <person name="Cho A."/>
            <person name="Jang H."/>
            <person name="Shin C.-H."/>
            <person name="Yu H.-J."/>
            <person name="Mun J.-H."/>
        </authorList>
    </citation>
    <scope>NUCLEOTIDE SEQUENCE [LARGE SCALE GENOMIC DNA]</scope>
    <source>
        <strain evidence="3">cv. Jeju island</strain>
        <tissue evidence="2">Leaf</tissue>
    </source>
</reference>
<dbReference type="EMBL" id="PJQY01002290">
    <property type="protein sequence ID" value="PQP94981.1"/>
    <property type="molecule type" value="Genomic_DNA"/>
</dbReference>
<evidence type="ECO:0000256" key="1">
    <source>
        <dbReference type="SAM" id="MobiDB-lite"/>
    </source>
</evidence>
<feature type="compositionally biased region" description="Low complexity" evidence="1">
    <location>
        <begin position="61"/>
        <end position="72"/>
    </location>
</feature>
<dbReference type="AlphaFoldDB" id="A0A314XLV1"/>
<keyword evidence="3" id="KW-1185">Reference proteome</keyword>
<dbReference type="Proteomes" id="UP000250321">
    <property type="component" value="Unassembled WGS sequence"/>
</dbReference>
<evidence type="ECO:0000313" key="2">
    <source>
        <dbReference type="EMBL" id="PQP94981.1"/>
    </source>
</evidence>
<evidence type="ECO:0000313" key="3">
    <source>
        <dbReference type="Proteomes" id="UP000250321"/>
    </source>
</evidence>
<gene>
    <name evidence="2" type="ORF">Pyn_23820</name>
</gene>
<feature type="region of interest" description="Disordered" evidence="1">
    <location>
        <begin position="1"/>
        <end position="42"/>
    </location>
</feature>
<proteinExistence type="predicted"/>
<sequence>MPAAMSDVPRRGGVGGSTAGRSRALSTPASDVPRTWGAAGNKPFFTQHLDIDAGSITEAVSGTGSSPTTTSSQAFLSNGGGSPLQFISPLEFIIR</sequence>
<name>A0A314XLV1_PRUYE</name>